<gene>
    <name evidence="2" type="ORF">SAMN06296416_11156</name>
</gene>
<accession>A0A286DDY1</accession>
<dbReference type="OrthoDB" id="6027340at2"/>
<protein>
    <recommendedName>
        <fullName evidence="4">YD repeat-containing protein</fullName>
    </recommendedName>
</protein>
<organism evidence="2 3">
    <name type="scientific">Pseudoxanthomonas wuyuanensis</name>
    <dbReference type="NCBI Taxonomy" id="1073196"/>
    <lineage>
        <taxon>Bacteria</taxon>
        <taxon>Pseudomonadati</taxon>
        <taxon>Pseudomonadota</taxon>
        <taxon>Gammaproteobacteria</taxon>
        <taxon>Lysobacterales</taxon>
        <taxon>Lysobacteraceae</taxon>
        <taxon>Pseudoxanthomonas</taxon>
    </lineage>
</organism>
<name>A0A286DDY1_9GAMM</name>
<keyword evidence="3" id="KW-1185">Reference proteome</keyword>
<evidence type="ECO:0000313" key="2">
    <source>
        <dbReference type="EMBL" id="SOD56882.1"/>
    </source>
</evidence>
<keyword evidence="1" id="KW-0732">Signal</keyword>
<sequence>MRRIRFFTVAMLLGLLASASFTASASWQGTWYYYDEEGVLVGSWTAGCGAADGRWGETTDNKTFVQGCRSDS</sequence>
<dbReference type="EMBL" id="OCND01000011">
    <property type="protein sequence ID" value="SOD56882.1"/>
    <property type="molecule type" value="Genomic_DNA"/>
</dbReference>
<dbReference type="Proteomes" id="UP000219374">
    <property type="component" value="Unassembled WGS sequence"/>
</dbReference>
<dbReference type="Pfam" id="PF19806">
    <property type="entry name" value="DUF6289"/>
    <property type="match status" value="1"/>
</dbReference>
<evidence type="ECO:0000313" key="3">
    <source>
        <dbReference type="Proteomes" id="UP000219374"/>
    </source>
</evidence>
<feature type="signal peptide" evidence="1">
    <location>
        <begin position="1"/>
        <end position="25"/>
    </location>
</feature>
<evidence type="ECO:0008006" key="4">
    <source>
        <dbReference type="Google" id="ProtNLM"/>
    </source>
</evidence>
<proteinExistence type="predicted"/>
<reference evidence="2 3" key="1">
    <citation type="submission" date="2017-09" db="EMBL/GenBank/DDBJ databases">
        <authorList>
            <person name="Ehlers B."/>
            <person name="Leendertz F.H."/>
        </authorList>
    </citation>
    <scope>NUCLEOTIDE SEQUENCE [LARGE SCALE GENOMIC DNA]</scope>
    <source>
        <strain evidence="2 3">CGMCC 1.10978</strain>
    </source>
</reference>
<evidence type="ECO:0000256" key="1">
    <source>
        <dbReference type="SAM" id="SignalP"/>
    </source>
</evidence>
<dbReference type="AlphaFoldDB" id="A0A286DDY1"/>
<feature type="chain" id="PRO_5013058174" description="YD repeat-containing protein" evidence="1">
    <location>
        <begin position="26"/>
        <end position="72"/>
    </location>
</feature>
<dbReference type="RefSeq" id="WP_097123329.1">
    <property type="nucleotide sequence ID" value="NZ_OCND01000011.1"/>
</dbReference>
<dbReference type="InterPro" id="IPR046256">
    <property type="entry name" value="DUF6289"/>
</dbReference>